<keyword evidence="2" id="KW-0521">NADP</keyword>
<reference evidence="4 5" key="1">
    <citation type="submission" date="2018-11" db="EMBL/GenBank/DDBJ databases">
        <title>Whole genome sequence of Streptomyces paromomycinus NBRC 15454(T).</title>
        <authorList>
            <person name="Komaki H."/>
            <person name="Tamura T."/>
        </authorList>
    </citation>
    <scope>NUCLEOTIDE SEQUENCE [LARGE SCALE GENOMIC DNA]</scope>
    <source>
        <strain evidence="4 5">NBRC 15454</strain>
    </source>
</reference>
<comment type="caution">
    <text evidence="4">The sequence shown here is derived from an EMBL/GenBank/DDBJ whole genome shotgun (WGS) entry which is preliminary data.</text>
</comment>
<dbReference type="EMBL" id="BHZD01000001">
    <property type="protein sequence ID" value="GCD40500.1"/>
    <property type="molecule type" value="Genomic_DNA"/>
</dbReference>
<dbReference type="SUPFAM" id="SSF51735">
    <property type="entry name" value="NAD(P)-binding Rossmann-fold domains"/>
    <property type="match status" value="1"/>
</dbReference>
<proteinExistence type="inferred from homology"/>
<name>A0A401VTT3_STREY</name>
<dbReference type="PRINTS" id="PR00081">
    <property type="entry name" value="GDHRDH"/>
</dbReference>
<evidence type="ECO:0000256" key="1">
    <source>
        <dbReference type="ARBA" id="ARBA00006484"/>
    </source>
</evidence>
<keyword evidence="3" id="KW-0560">Oxidoreductase</keyword>
<dbReference type="Proteomes" id="UP000286746">
    <property type="component" value="Unassembled WGS sequence"/>
</dbReference>
<dbReference type="GO" id="GO:0016491">
    <property type="term" value="F:oxidoreductase activity"/>
    <property type="evidence" value="ECO:0007669"/>
    <property type="project" value="UniProtKB-KW"/>
</dbReference>
<dbReference type="Pfam" id="PF00106">
    <property type="entry name" value="adh_short"/>
    <property type="match status" value="1"/>
</dbReference>
<dbReference type="InterPro" id="IPR036291">
    <property type="entry name" value="NAD(P)-bd_dom_sf"/>
</dbReference>
<comment type="similarity">
    <text evidence="1">Belongs to the short-chain dehydrogenases/reductases (SDR) family.</text>
</comment>
<protein>
    <submittedName>
        <fullName evidence="4">Short-chain dehydrogenase</fullName>
    </submittedName>
</protein>
<dbReference type="PANTHER" id="PTHR43963:SF6">
    <property type="entry name" value="CHAIN DEHYDROGENASE FAMILY PROTEIN, PUTATIVE (AFU_ORTHOLOGUE AFUA_3G15350)-RELATED"/>
    <property type="match status" value="1"/>
</dbReference>
<gene>
    <name evidence="4" type="ORF">GKJPGBOP_00149</name>
</gene>
<keyword evidence="5" id="KW-1185">Reference proteome</keyword>
<dbReference type="InterPro" id="IPR002347">
    <property type="entry name" value="SDR_fam"/>
</dbReference>
<accession>A0A401VTT3</accession>
<dbReference type="PANTHER" id="PTHR43963">
    <property type="entry name" value="CARBONYL REDUCTASE 1-RELATED"/>
    <property type="match status" value="1"/>
</dbReference>
<dbReference type="Gene3D" id="3.40.50.720">
    <property type="entry name" value="NAD(P)-binding Rossmann-like Domain"/>
    <property type="match status" value="1"/>
</dbReference>
<sequence>MTTKAALITGTSRPAGPGFAVARQLVGLGHRVILTARDLGRAEPLVAQLREKGHQATALRLDLTDAASMREAADHVAHTVGHLDVLINNA</sequence>
<evidence type="ECO:0000256" key="2">
    <source>
        <dbReference type="ARBA" id="ARBA00022857"/>
    </source>
</evidence>
<dbReference type="AlphaFoldDB" id="A0A401VTT3"/>
<evidence type="ECO:0000256" key="3">
    <source>
        <dbReference type="ARBA" id="ARBA00023002"/>
    </source>
</evidence>
<evidence type="ECO:0000313" key="5">
    <source>
        <dbReference type="Proteomes" id="UP000286746"/>
    </source>
</evidence>
<organism evidence="4 5">
    <name type="scientific">Streptomyces paromomycinus</name>
    <name type="common">Streptomyces rimosus subsp. paromomycinus</name>
    <dbReference type="NCBI Taxonomy" id="92743"/>
    <lineage>
        <taxon>Bacteria</taxon>
        <taxon>Bacillati</taxon>
        <taxon>Actinomycetota</taxon>
        <taxon>Actinomycetes</taxon>
        <taxon>Kitasatosporales</taxon>
        <taxon>Streptomycetaceae</taxon>
        <taxon>Streptomyces</taxon>
    </lineage>
</organism>
<evidence type="ECO:0000313" key="4">
    <source>
        <dbReference type="EMBL" id="GCD40500.1"/>
    </source>
</evidence>